<accession>A0A4Y2MXR9</accession>
<evidence type="ECO:0000313" key="2">
    <source>
        <dbReference type="EMBL" id="GBN30627.1"/>
    </source>
</evidence>
<feature type="region of interest" description="Disordered" evidence="1">
    <location>
        <begin position="1"/>
        <end position="71"/>
    </location>
</feature>
<evidence type="ECO:0000256" key="1">
    <source>
        <dbReference type="SAM" id="MobiDB-lite"/>
    </source>
</evidence>
<feature type="compositionally biased region" description="Polar residues" evidence="1">
    <location>
        <begin position="18"/>
        <end position="47"/>
    </location>
</feature>
<feature type="non-terminal residue" evidence="2">
    <location>
        <position position="1"/>
    </location>
</feature>
<feature type="compositionally biased region" description="Basic and acidic residues" evidence="1">
    <location>
        <begin position="49"/>
        <end position="60"/>
    </location>
</feature>
<name>A0A4Y2MXR9_ARAVE</name>
<dbReference type="Proteomes" id="UP000499080">
    <property type="component" value="Unassembled WGS sequence"/>
</dbReference>
<sequence length="71" mass="8073">DQKNTRKTSSLEDRKKSTVSSHKCFQPDNSKQSLKINANSKKINSIAEQEGRRRSRHDCSSQDLTPRQSGI</sequence>
<evidence type="ECO:0000313" key="3">
    <source>
        <dbReference type="Proteomes" id="UP000499080"/>
    </source>
</evidence>
<reference evidence="2 3" key="1">
    <citation type="journal article" date="2019" name="Sci. Rep.">
        <title>Orb-weaving spider Araneus ventricosus genome elucidates the spidroin gene catalogue.</title>
        <authorList>
            <person name="Kono N."/>
            <person name="Nakamura H."/>
            <person name="Ohtoshi R."/>
            <person name="Moran D.A.P."/>
            <person name="Shinohara A."/>
            <person name="Yoshida Y."/>
            <person name="Fujiwara M."/>
            <person name="Mori M."/>
            <person name="Tomita M."/>
            <person name="Arakawa K."/>
        </authorList>
    </citation>
    <scope>NUCLEOTIDE SEQUENCE [LARGE SCALE GENOMIC DNA]</scope>
</reference>
<feature type="compositionally biased region" description="Basic and acidic residues" evidence="1">
    <location>
        <begin position="1"/>
        <end position="16"/>
    </location>
</feature>
<dbReference type="EMBL" id="BGPR01007951">
    <property type="protein sequence ID" value="GBN30627.1"/>
    <property type="molecule type" value="Genomic_DNA"/>
</dbReference>
<gene>
    <name evidence="2" type="ORF">AVEN_51780_1</name>
</gene>
<feature type="compositionally biased region" description="Polar residues" evidence="1">
    <location>
        <begin position="61"/>
        <end position="71"/>
    </location>
</feature>
<comment type="caution">
    <text evidence="2">The sequence shown here is derived from an EMBL/GenBank/DDBJ whole genome shotgun (WGS) entry which is preliminary data.</text>
</comment>
<protein>
    <submittedName>
        <fullName evidence="2">Uncharacterized protein</fullName>
    </submittedName>
</protein>
<organism evidence="2 3">
    <name type="scientific">Araneus ventricosus</name>
    <name type="common">Orbweaver spider</name>
    <name type="synonym">Epeira ventricosa</name>
    <dbReference type="NCBI Taxonomy" id="182803"/>
    <lineage>
        <taxon>Eukaryota</taxon>
        <taxon>Metazoa</taxon>
        <taxon>Ecdysozoa</taxon>
        <taxon>Arthropoda</taxon>
        <taxon>Chelicerata</taxon>
        <taxon>Arachnida</taxon>
        <taxon>Araneae</taxon>
        <taxon>Araneomorphae</taxon>
        <taxon>Entelegynae</taxon>
        <taxon>Araneoidea</taxon>
        <taxon>Araneidae</taxon>
        <taxon>Araneus</taxon>
    </lineage>
</organism>
<dbReference type="AlphaFoldDB" id="A0A4Y2MXR9"/>
<keyword evidence="3" id="KW-1185">Reference proteome</keyword>
<proteinExistence type="predicted"/>